<feature type="chain" id="PRO_5015517533" evidence="1">
    <location>
        <begin position="19"/>
        <end position="86"/>
    </location>
</feature>
<dbReference type="AlphaFoldDB" id="A0A2T3YUA7"/>
<organism evidence="2 3">
    <name type="scientific">Trichoderma asperellum (strain ATCC 204424 / CBS 433.97 / NBRC 101777)</name>
    <dbReference type="NCBI Taxonomy" id="1042311"/>
    <lineage>
        <taxon>Eukaryota</taxon>
        <taxon>Fungi</taxon>
        <taxon>Dikarya</taxon>
        <taxon>Ascomycota</taxon>
        <taxon>Pezizomycotina</taxon>
        <taxon>Sordariomycetes</taxon>
        <taxon>Hypocreomycetidae</taxon>
        <taxon>Hypocreales</taxon>
        <taxon>Hypocreaceae</taxon>
        <taxon>Trichoderma</taxon>
    </lineage>
</organism>
<dbReference type="Proteomes" id="UP000240493">
    <property type="component" value="Unassembled WGS sequence"/>
</dbReference>
<gene>
    <name evidence="2" type="ORF">M441DRAFT_31301</name>
</gene>
<keyword evidence="1" id="KW-0732">Signal</keyword>
<protein>
    <submittedName>
        <fullName evidence="2">Uncharacterized protein</fullName>
    </submittedName>
</protein>
<dbReference type="EMBL" id="KZ679271">
    <property type="protein sequence ID" value="PTB36161.1"/>
    <property type="molecule type" value="Genomic_DNA"/>
</dbReference>
<evidence type="ECO:0000313" key="3">
    <source>
        <dbReference type="Proteomes" id="UP000240493"/>
    </source>
</evidence>
<feature type="signal peptide" evidence="1">
    <location>
        <begin position="1"/>
        <end position="18"/>
    </location>
</feature>
<sequence length="86" mass="9112">MFAKYSFFVLALATAALGGAVSNAEHASEAAACKPLNARCAQNKECCSEYCSWTRGFICYPSGLDVDPIEQALKAGVEAYIESHSG</sequence>
<keyword evidence="3" id="KW-1185">Reference proteome</keyword>
<reference evidence="2 3" key="1">
    <citation type="submission" date="2016-07" db="EMBL/GenBank/DDBJ databases">
        <title>Multiple horizontal gene transfer events from other fungi enriched the ability of initially mycotrophic Trichoderma (Ascomycota) to feed on dead plant biomass.</title>
        <authorList>
            <consortium name="DOE Joint Genome Institute"/>
            <person name="Aerts A."/>
            <person name="Atanasova L."/>
            <person name="Chenthamara K."/>
            <person name="Zhang J."/>
            <person name="Grujic M."/>
            <person name="Henrissat B."/>
            <person name="Kuo A."/>
            <person name="Salamov A."/>
            <person name="Lipzen A."/>
            <person name="Labutti K."/>
            <person name="Barry K."/>
            <person name="Miao Y."/>
            <person name="Rahimi M.J."/>
            <person name="Shen Q."/>
            <person name="Grigoriev I.V."/>
            <person name="Kubicek C.P."/>
            <person name="Druzhinina I.S."/>
        </authorList>
    </citation>
    <scope>NUCLEOTIDE SEQUENCE [LARGE SCALE GENOMIC DNA]</scope>
    <source>
        <strain evidence="2 3">CBS 433.97</strain>
    </source>
</reference>
<proteinExistence type="predicted"/>
<evidence type="ECO:0000313" key="2">
    <source>
        <dbReference type="EMBL" id="PTB36161.1"/>
    </source>
</evidence>
<accession>A0A2T3YUA7</accession>
<evidence type="ECO:0000256" key="1">
    <source>
        <dbReference type="SAM" id="SignalP"/>
    </source>
</evidence>
<name>A0A2T3YUA7_TRIA4</name>